<dbReference type="PROSITE" id="PS51195">
    <property type="entry name" value="Q_MOTIF"/>
    <property type="match status" value="1"/>
</dbReference>
<organism evidence="21 22">
    <name type="scientific">Ophiostoma piceae (strain UAMH 11346)</name>
    <name type="common">Sap stain fungus</name>
    <dbReference type="NCBI Taxonomy" id="1262450"/>
    <lineage>
        <taxon>Eukaryota</taxon>
        <taxon>Fungi</taxon>
        <taxon>Dikarya</taxon>
        <taxon>Ascomycota</taxon>
        <taxon>Pezizomycotina</taxon>
        <taxon>Sordariomycetes</taxon>
        <taxon>Sordariomycetidae</taxon>
        <taxon>Ophiostomatales</taxon>
        <taxon>Ophiostomataceae</taxon>
        <taxon>Ophiostoma</taxon>
    </lineage>
</organism>
<dbReference type="Pfam" id="PF00271">
    <property type="entry name" value="Helicase_C"/>
    <property type="match status" value="1"/>
</dbReference>
<dbReference type="InterPro" id="IPR011545">
    <property type="entry name" value="DEAD/DEAH_box_helicase_dom"/>
</dbReference>
<dbReference type="EMBL" id="KE148147">
    <property type="protein sequence ID" value="EPE09292.1"/>
    <property type="molecule type" value="Genomic_DNA"/>
</dbReference>
<evidence type="ECO:0000256" key="1">
    <source>
        <dbReference type="ARBA" id="ARBA00004604"/>
    </source>
</evidence>
<dbReference type="GO" id="GO:0032040">
    <property type="term" value="C:small-subunit processome"/>
    <property type="evidence" value="ECO:0007669"/>
    <property type="project" value="EnsemblFungi"/>
</dbReference>
<dbReference type="CDD" id="cd18787">
    <property type="entry name" value="SF2_C_DEAD"/>
    <property type="match status" value="1"/>
</dbReference>
<dbReference type="InterPro" id="IPR027417">
    <property type="entry name" value="P-loop_NTPase"/>
</dbReference>
<dbReference type="SUPFAM" id="SSF52540">
    <property type="entry name" value="P-loop containing nucleoside triphosphate hydrolases"/>
    <property type="match status" value="2"/>
</dbReference>
<dbReference type="InterPro" id="IPR000629">
    <property type="entry name" value="RNA-helicase_DEAD-box_CS"/>
</dbReference>
<evidence type="ECO:0000259" key="18">
    <source>
        <dbReference type="PROSITE" id="PS51192"/>
    </source>
</evidence>
<feature type="region of interest" description="Disordered" evidence="17">
    <location>
        <begin position="1"/>
        <end position="20"/>
    </location>
</feature>
<dbReference type="PROSITE" id="PS00039">
    <property type="entry name" value="DEAD_ATP_HELICASE"/>
    <property type="match status" value="1"/>
</dbReference>
<dbReference type="GO" id="GO:0000462">
    <property type="term" value="P:maturation of SSU-rRNA from tricistronic rRNA transcript (SSU-rRNA, 5.8S rRNA, LSU-rRNA)"/>
    <property type="evidence" value="ECO:0007669"/>
    <property type="project" value="EnsemblFungi"/>
</dbReference>
<evidence type="ECO:0000256" key="4">
    <source>
        <dbReference type="ARBA" id="ARBA00022741"/>
    </source>
</evidence>
<dbReference type="STRING" id="1262450.S3C8X6"/>
<evidence type="ECO:0000259" key="19">
    <source>
        <dbReference type="PROSITE" id="PS51194"/>
    </source>
</evidence>
<evidence type="ECO:0000256" key="2">
    <source>
        <dbReference type="ARBA" id="ARBA00022517"/>
    </source>
</evidence>
<gene>
    <name evidence="21" type="ORF">F503_07068</name>
</gene>
<dbReference type="AlphaFoldDB" id="S3C8X6"/>
<dbReference type="InterPro" id="IPR025313">
    <property type="entry name" value="SPB4-like_CTE"/>
</dbReference>
<dbReference type="GO" id="GO:0003724">
    <property type="term" value="F:RNA helicase activity"/>
    <property type="evidence" value="ECO:0007669"/>
    <property type="project" value="UniProtKB-EC"/>
</dbReference>
<comment type="subunit">
    <text evidence="12">Associates in the nucleolus with the 60S and pre-60S ribosomal subunits.</text>
</comment>
<feature type="compositionally biased region" description="Acidic residues" evidence="17">
    <location>
        <begin position="59"/>
        <end position="90"/>
    </location>
</feature>
<dbReference type="SMART" id="SM01178">
    <property type="entry name" value="DUF4217"/>
    <property type="match status" value="1"/>
</dbReference>
<dbReference type="SMART" id="SM00487">
    <property type="entry name" value="DEXDc"/>
    <property type="match status" value="1"/>
</dbReference>
<feature type="domain" description="Helicase C-terminal" evidence="19">
    <location>
        <begin position="367"/>
        <end position="539"/>
    </location>
</feature>
<dbReference type="GO" id="GO:0003723">
    <property type="term" value="F:RNA binding"/>
    <property type="evidence" value="ECO:0007669"/>
    <property type="project" value="UniProtKB-UniRule"/>
</dbReference>
<evidence type="ECO:0000256" key="15">
    <source>
        <dbReference type="RuleBase" id="RU000492"/>
    </source>
</evidence>
<feature type="short sequence motif" description="Q motif" evidence="14">
    <location>
        <begin position="148"/>
        <end position="176"/>
    </location>
</feature>
<dbReference type="InterPro" id="IPR014014">
    <property type="entry name" value="RNA_helicase_DEAD_Q_motif"/>
</dbReference>
<dbReference type="GO" id="GO:1990417">
    <property type="term" value="P:snoRNA release from pre-rRNA"/>
    <property type="evidence" value="ECO:0007669"/>
    <property type="project" value="EnsemblFungi"/>
</dbReference>
<dbReference type="CDD" id="cd17942">
    <property type="entry name" value="DEADc_DDX18"/>
    <property type="match status" value="1"/>
</dbReference>
<dbReference type="InterPro" id="IPR044773">
    <property type="entry name" value="DDX18/Has1_DEADc"/>
</dbReference>
<evidence type="ECO:0000256" key="3">
    <source>
        <dbReference type="ARBA" id="ARBA00022552"/>
    </source>
</evidence>
<dbReference type="GO" id="GO:0030687">
    <property type="term" value="C:preribosome, large subunit precursor"/>
    <property type="evidence" value="ECO:0007669"/>
    <property type="project" value="EnsemblFungi"/>
</dbReference>
<keyword evidence="9" id="KW-0539">Nucleus</keyword>
<keyword evidence="2" id="KW-0690">Ribosome biogenesis</keyword>
<evidence type="ECO:0000256" key="16">
    <source>
        <dbReference type="RuleBase" id="RU365068"/>
    </source>
</evidence>
<keyword evidence="22" id="KW-1185">Reference proteome</keyword>
<dbReference type="GO" id="GO:0005635">
    <property type="term" value="C:nuclear envelope"/>
    <property type="evidence" value="ECO:0007669"/>
    <property type="project" value="EnsemblFungi"/>
</dbReference>
<protein>
    <recommendedName>
        <fullName evidence="16">ATP-dependent RNA helicase</fullName>
        <ecNumber evidence="16">3.6.4.13</ecNumber>
    </recommendedName>
</protein>
<dbReference type="GO" id="GO:0005524">
    <property type="term" value="F:ATP binding"/>
    <property type="evidence" value="ECO:0007669"/>
    <property type="project" value="UniProtKB-UniRule"/>
</dbReference>
<evidence type="ECO:0000256" key="7">
    <source>
        <dbReference type="ARBA" id="ARBA00022840"/>
    </source>
</evidence>
<proteinExistence type="inferred from homology"/>
<feature type="compositionally biased region" description="Polar residues" evidence="17">
    <location>
        <begin position="601"/>
        <end position="610"/>
    </location>
</feature>
<comment type="domain">
    <text evidence="16">The Q motif is unique to and characteristic of the DEAD box family of RNA helicases and controls ATP binding and hydrolysis.</text>
</comment>
<keyword evidence="3" id="KW-0698">rRNA processing</keyword>
<feature type="compositionally biased region" description="Acidic residues" evidence="17">
    <location>
        <begin position="98"/>
        <end position="109"/>
    </location>
</feature>
<keyword evidence="6 15" id="KW-0347">Helicase</keyword>
<feature type="domain" description="Helicase ATP-binding" evidence="18">
    <location>
        <begin position="179"/>
        <end position="353"/>
    </location>
</feature>
<evidence type="ECO:0000256" key="14">
    <source>
        <dbReference type="PROSITE-ProRule" id="PRU00552"/>
    </source>
</evidence>
<feature type="region of interest" description="Disordered" evidence="17">
    <location>
        <begin position="601"/>
        <end position="631"/>
    </location>
</feature>
<keyword evidence="8 16" id="KW-0694">RNA-binding</keyword>
<dbReference type="Pfam" id="PF13959">
    <property type="entry name" value="CTE_SPB4"/>
    <property type="match status" value="1"/>
</dbReference>
<dbReference type="PROSITE" id="PS51192">
    <property type="entry name" value="HELICASE_ATP_BIND_1"/>
    <property type="match status" value="1"/>
</dbReference>
<accession>S3C8X6</accession>
<evidence type="ECO:0000256" key="8">
    <source>
        <dbReference type="ARBA" id="ARBA00022884"/>
    </source>
</evidence>
<comment type="function">
    <text evidence="16">RNA helicase.</text>
</comment>
<comment type="similarity">
    <text evidence="11">Belongs to the DEAD box helicase family. DDX18/HAS1 subfamily.</text>
</comment>
<evidence type="ECO:0000313" key="22">
    <source>
        <dbReference type="Proteomes" id="UP000016923"/>
    </source>
</evidence>
<dbReference type="EC" id="3.6.4.13" evidence="16"/>
<dbReference type="Proteomes" id="UP000016923">
    <property type="component" value="Unassembled WGS sequence"/>
</dbReference>
<evidence type="ECO:0000259" key="20">
    <source>
        <dbReference type="PROSITE" id="PS51195"/>
    </source>
</evidence>
<comment type="function">
    <text evidence="10">ATP-dependent RNA helicase involved in 40S ribosomal subunit biogenesis. Required for the processing and cleavage of 35S pre-rRNA at sites A0, A1, and A2, leading to mature 18S rRNA.</text>
</comment>
<dbReference type="SMART" id="SM00490">
    <property type="entry name" value="HELICc"/>
    <property type="match status" value="1"/>
</dbReference>
<keyword evidence="5 15" id="KW-0378">Hydrolase</keyword>
<dbReference type="GO" id="GO:0016887">
    <property type="term" value="F:ATP hydrolysis activity"/>
    <property type="evidence" value="ECO:0007669"/>
    <property type="project" value="RHEA"/>
</dbReference>
<dbReference type="FunFam" id="3.40.50.300:FF:000379">
    <property type="entry name" value="RNA helicase"/>
    <property type="match status" value="1"/>
</dbReference>
<dbReference type="GO" id="GO:0042802">
    <property type="term" value="F:identical protein binding"/>
    <property type="evidence" value="ECO:0007669"/>
    <property type="project" value="EnsemblFungi"/>
</dbReference>
<dbReference type="VEuPathDB" id="FungiDB:F503_07068"/>
<evidence type="ECO:0000256" key="10">
    <source>
        <dbReference type="ARBA" id="ARBA00024310"/>
    </source>
</evidence>
<dbReference type="InterPro" id="IPR014001">
    <property type="entry name" value="Helicase_ATP-bd"/>
</dbReference>
<keyword evidence="7 15" id="KW-0067">ATP-binding</keyword>
<feature type="region of interest" description="Disordered" evidence="17">
    <location>
        <begin position="36"/>
        <end position="125"/>
    </location>
</feature>
<evidence type="ECO:0000256" key="5">
    <source>
        <dbReference type="ARBA" id="ARBA00022801"/>
    </source>
</evidence>
<dbReference type="PANTHER" id="PTHR24031">
    <property type="entry name" value="RNA HELICASE"/>
    <property type="match status" value="1"/>
</dbReference>
<reference evidence="21 22" key="1">
    <citation type="journal article" date="2013" name="BMC Genomics">
        <title>The genome and transcriptome of the pine saprophyte Ophiostoma piceae, and a comparison with the bark beetle-associated pine pathogen Grosmannia clavigera.</title>
        <authorList>
            <person name="Haridas S."/>
            <person name="Wang Y."/>
            <person name="Lim L."/>
            <person name="Massoumi Alamouti S."/>
            <person name="Jackman S."/>
            <person name="Docking R."/>
            <person name="Robertson G."/>
            <person name="Birol I."/>
            <person name="Bohlmann J."/>
            <person name="Breuil C."/>
        </authorList>
    </citation>
    <scope>NUCLEOTIDE SEQUENCE [LARGE SCALE GENOMIC DNA]</scope>
    <source>
        <strain evidence="21 22">UAMH 11346</strain>
    </source>
</reference>
<feature type="domain" description="DEAD-box RNA helicase Q" evidence="20">
    <location>
        <begin position="148"/>
        <end position="176"/>
    </location>
</feature>
<dbReference type="GO" id="GO:0000463">
    <property type="term" value="P:maturation of LSU-rRNA from tricistronic rRNA transcript (SSU-rRNA, 5.8S rRNA, LSU-rRNA)"/>
    <property type="evidence" value="ECO:0007669"/>
    <property type="project" value="EnsemblFungi"/>
</dbReference>
<evidence type="ECO:0000256" key="13">
    <source>
        <dbReference type="ARBA" id="ARBA00047984"/>
    </source>
</evidence>
<dbReference type="PROSITE" id="PS51194">
    <property type="entry name" value="HELICASE_CTER"/>
    <property type="match status" value="1"/>
</dbReference>
<dbReference type="OrthoDB" id="10259640at2759"/>
<dbReference type="OMA" id="LMEFHSQ"/>
<comment type="subcellular location">
    <subcellularLocation>
        <location evidence="1">Nucleus</location>
        <location evidence="1">Nucleolus</location>
    </subcellularLocation>
</comment>
<sequence length="631" mass="69353">MGDKIGKKRKLKDEKRAVDADEVAVDRKALKKAKLAAAASTANGDDERKVKKSKKVVEEVAEESDDDDDDAEEVEEAEDAEDDDDEILEEEEKKAGAEDSDDDDGDDDAAPLPLPAASDDNVTSHLTLPPAAATAATSDAEDAAPASRRFDALAISDRTKQGLADMGFETMTEIQTRALPPLLAGKDLLGAAKTGSGKTLAFLVPAVEMLYSLKFKPRNGVGVLIVTPTRELALQIWGVAQELMAHHSQTTGIIMGGANRNAEVHKLGKGVNLLVATPGRLLDHLLNTPFLFKHLRSLIIDEADRILEVGFEDDLRKIISILPKQRQTMLFSATQTQKIDDIAKISLRPNPLYLNVDEEQQFSTVDGLEQGYVMCPSENRFLLLWSFLKKMAGKKKVIVFFSSCNSVKYHADLLRYIDLGGVLDLHGKQKQAKRTATFFEFCNADNGILLCTDVAARGLDIPAVDWIVQFDPPDDGRSYVHRVGRTARGTKGRGKSLLFLLPSEAGFLAYLREARVPVVEYDFPANKVRNVQAQLEKLLAQNYYLHQSAKDGFRAYLHAYASHSLRSVFDVHKLDLTAVAKSFGFSTPPRVDLTLAASMSRNKASGNNGSRRPYGSQPHQHNGQGKFKRRG</sequence>
<evidence type="ECO:0000256" key="11">
    <source>
        <dbReference type="ARBA" id="ARBA00024357"/>
    </source>
</evidence>
<evidence type="ECO:0000256" key="12">
    <source>
        <dbReference type="ARBA" id="ARBA00024365"/>
    </source>
</evidence>
<name>S3C8X6_OPHP1</name>
<dbReference type="Pfam" id="PF00270">
    <property type="entry name" value="DEAD"/>
    <property type="match status" value="1"/>
</dbReference>
<evidence type="ECO:0000256" key="17">
    <source>
        <dbReference type="SAM" id="MobiDB-lite"/>
    </source>
</evidence>
<dbReference type="eggNOG" id="KOG0342">
    <property type="taxonomic scope" value="Eukaryota"/>
</dbReference>
<keyword evidence="4 15" id="KW-0547">Nucleotide-binding</keyword>
<evidence type="ECO:0000256" key="6">
    <source>
        <dbReference type="ARBA" id="ARBA00022806"/>
    </source>
</evidence>
<evidence type="ECO:0000256" key="9">
    <source>
        <dbReference type="ARBA" id="ARBA00023242"/>
    </source>
</evidence>
<evidence type="ECO:0000313" key="21">
    <source>
        <dbReference type="EMBL" id="EPE09292.1"/>
    </source>
</evidence>
<dbReference type="HOGENOM" id="CLU_003041_26_5_1"/>
<dbReference type="InterPro" id="IPR001650">
    <property type="entry name" value="Helicase_C-like"/>
</dbReference>
<comment type="catalytic activity">
    <reaction evidence="13 16">
        <text>ATP + H2O = ADP + phosphate + H(+)</text>
        <dbReference type="Rhea" id="RHEA:13065"/>
        <dbReference type="ChEBI" id="CHEBI:15377"/>
        <dbReference type="ChEBI" id="CHEBI:15378"/>
        <dbReference type="ChEBI" id="CHEBI:30616"/>
        <dbReference type="ChEBI" id="CHEBI:43474"/>
        <dbReference type="ChEBI" id="CHEBI:456216"/>
        <dbReference type="EC" id="3.6.4.13"/>
    </reaction>
</comment>
<dbReference type="Gene3D" id="3.40.50.300">
    <property type="entry name" value="P-loop containing nucleotide triphosphate hydrolases"/>
    <property type="match status" value="2"/>
</dbReference>